<accession>A0A0P6Y631</accession>
<comment type="subcellular location">
    <subcellularLocation>
        <location evidence="2">Membrane</location>
        <topology evidence="2">Multi-pass membrane protein</topology>
    </subcellularLocation>
</comment>
<dbReference type="AlphaFoldDB" id="A0A0P6Y631"/>
<dbReference type="OrthoDB" id="9782003at2"/>
<dbReference type="PANTHER" id="PTHR42837:SF2">
    <property type="entry name" value="MEMBRANE METALLOPROTEASE ARASP2, CHLOROPLASTIC-RELATED"/>
    <property type="match status" value="1"/>
</dbReference>
<keyword evidence="8 11" id="KW-1133">Transmembrane helix</keyword>
<dbReference type="SUPFAM" id="SSF50156">
    <property type="entry name" value="PDZ domain-like"/>
    <property type="match status" value="1"/>
</dbReference>
<keyword evidence="14" id="KW-1185">Reference proteome</keyword>
<keyword evidence="4" id="KW-0645">Protease</keyword>
<comment type="caution">
    <text evidence="13">The sequence shown here is derived from an EMBL/GenBank/DDBJ whole genome shotgun (WGS) entry which is preliminary data.</text>
</comment>
<evidence type="ECO:0000313" key="13">
    <source>
        <dbReference type="EMBL" id="KPL80843.1"/>
    </source>
</evidence>
<sequence length="356" mass="38308">MIMIVEFILAFGILVFLHEFGHYMMARLSGVEVEEFGFGFPPRLTKLFTWKGTEFTLNWIPFGAFVRPKGENDPSVEGGMAAANPWKRLGILLGGPLMNLLTGIVLFSIVFGQTGVPDFSQVQVVDVSPNSPAEQAGMLPGDLIISINGQPVTSIENLAAVIGANAGKEITIEYLREGQAATITAVPRVNPPAGEGSFGISMSNPVIKAGITKTVPFAFRMTFEQGKQLLQLPGRLIRGEVSGEEARFVGPVGAYGLYEQAREMDEEMTATPQAETVPAVNTLALMGILAVALGLTNLLPIPALDGGRILFILPELVTGRRVRPELENLVNMVGFFALIALMIYVTAQDIINPIIP</sequence>
<proteinExistence type="inferred from homology"/>
<dbReference type="GO" id="GO:0016020">
    <property type="term" value="C:membrane"/>
    <property type="evidence" value="ECO:0007669"/>
    <property type="project" value="UniProtKB-SubCell"/>
</dbReference>
<keyword evidence="7" id="KW-0862">Zinc</keyword>
<keyword evidence="9" id="KW-0482">Metalloprotease</keyword>
<evidence type="ECO:0000256" key="4">
    <source>
        <dbReference type="ARBA" id="ARBA00022670"/>
    </source>
</evidence>
<dbReference type="Pfam" id="PF02163">
    <property type="entry name" value="Peptidase_M50"/>
    <property type="match status" value="1"/>
</dbReference>
<dbReference type="GO" id="GO:0004222">
    <property type="term" value="F:metalloendopeptidase activity"/>
    <property type="evidence" value="ECO:0007669"/>
    <property type="project" value="InterPro"/>
</dbReference>
<evidence type="ECO:0000256" key="9">
    <source>
        <dbReference type="ARBA" id="ARBA00023049"/>
    </source>
</evidence>
<comment type="similarity">
    <text evidence="3">Belongs to the peptidase M50B family.</text>
</comment>
<reference evidence="13 14" key="1">
    <citation type="submission" date="2015-07" db="EMBL/GenBank/DDBJ databases">
        <title>Genome sequence of Ornatilinea apprima DSM 23815.</title>
        <authorList>
            <person name="Hemp J."/>
            <person name="Ward L.M."/>
            <person name="Pace L.A."/>
            <person name="Fischer W.W."/>
        </authorList>
    </citation>
    <scope>NUCLEOTIDE SEQUENCE [LARGE SCALE GENOMIC DNA]</scope>
    <source>
        <strain evidence="13 14">P3M-1</strain>
    </source>
</reference>
<dbReference type="CDD" id="cd23081">
    <property type="entry name" value="cpPDZ_EcRseP-like"/>
    <property type="match status" value="1"/>
</dbReference>
<evidence type="ECO:0000256" key="11">
    <source>
        <dbReference type="SAM" id="Phobius"/>
    </source>
</evidence>
<keyword evidence="5 11" id="KW-0812">Transmembrane</keyword>
<evidence type="ECO:0000259" key="12">
    <source>
        <dbReference type="PROSITE" id="PS50106"/>
    </source>
</evidence>
<evidence type="ECO:0000256" key="7">
    <source>
        <dbReference type="ARBA" id="ARBA00022833"/>
    </source>
</evidence>
<dbReference type="InterPro" id="IPR004387">
    <property type="entry name" value="Pept_M50_Zn"/>
</dbReference>
<dbReference type="GO" id="GO:0006508">
    <property type="term" value="P:proteolysis"/>
    <property type="evidence" value="ECO:0007669"/>
    <property type="project" value="UniProtKB-KW"/>
</dbReference>
<dbReference type="CDD" id="cd06163">
    <property type="entry name" value="S2P-M50_PDZ_RseP-like"/>
    <property type="match status" value="1"/>
</dbReference>
<feature type="domain" description="PDZ" evidence="12">
    <location>
        <begin position="107"/>
        <end position="161"/>
    </location>
</feature>
<dbReference type="Gene3D" id="2.30.42.10">
    <property type="match status" value="1"/>
</dbReference>
<evidence type="ECO:0000256" key="6">
    <source>
        <dbReference type="ARBA" id="ARBA00022801"/>
    </source>
</evidence>
<dbReference type="SMART" id="SM00228">
    <property type="entry name" value="PDZ"/>
    <property type="match status" value="1"/>
</dbReference>
<dbReference type="Pfam" id="PF17820">
    <property type="entry name" value="PDZ_6"/>
    <property type="match status" value="1"/>
</dbReference>
<evidence type="ECO:0000256" key="3">
    <source>
        <dbReference type="ARBA" id="ARBA00007931"/>
    </source>
</evidence>
<dbReference type="RefSeq" id="WP_075061146.1">
    <property type="nucleotide sequence ID" value="NZ_LGCL01000003.1"/>
</dbReference>
<keyword evidence="10 11" id="KW-0472">Membrane</keyword>
<dbReference type="Proteomes" id="UP000050417">
    <property type="component" value="Unassembled WGS sequence"/>
</dbReference>
<keyword evidence="6" id="KW-0378">Hydrolase</keyword>
<evidence type="ECO:0000256" key="10">
    <source>
        <dbReference type="ARBA" id="ARBA00023136"/>
    </source>
</evidence>
<evidence type="ECO:0000256" key="8">
    <source>
        <dbReference type="ARBA" id="ARBA00022989"/>
    </source>
</evidence>
<gene>
    <name evidence="13" type="ORF">ADN00_01250</name>
</gene>
<evidence type="ECO:0000256" key="1">
    <source>
        <dbReference type="ARBA" id="ARBA00001947"/>
    </source>
</evidence>
<dbReference type="EMBL" id="LGCL01000003">
    <property type="protein sequence ID" value="KPL80843.1"/>
    <property type="molecule type" value="Genomic_DNA"/>
</dbReference>
<evidence type="ECO:0000313" key="14">
    <source>
        <dbReference type="Proteomes" id="UP000050417"/>
    </source>
</evidence>
<dbReference type="InterPro" id="IPR001478">
    <property type="entry name" value="PDZ"/>
</dbReference>
<protein>
    <recommendedName>
        <fullName evidence="12">PDZ domain-containing protein</fullName>
    </recommendedName>
</protein>
<dbReference type="InterPro" id="IPR041489">
    <property type="entry name" value="PDZ_6"/>
</dbReference>
<dbReference type="STRING" id="1134406.ADN00_01250"/>
<dbReference type="InterPro" id="IPR008915">
    <property type="entry name" value="Peptidase_M50"/>
</dbReference>
<comment type="cofactor">
    <cofactor evidence="1">
        <name>Zn(2+)</name>
        <dbReference type="ChEBI" id="CHEBI:29105"/>
    </cofactor>
</comment>
<organism evidence="13 14">
    <name type="scientific">Ornatilinea apprima</name>
    <dbReference type="NCBI Taxonomy" id="1134406"/>
    <lineage>
        <taxon>Bacteria</taxon>
        <taxon>Bacillati</taxon>
        <taxon>Chloroflexota</taxon>
        <taxon>Anaerolineae</taxon>
        <taxon>Anaerolineales</taxon>
        <taxon>Anaerolineaceae</taxon>
        <taxon>Ornatilinea</taxon>
    </lineage>
</organism>
<dbReference type="InterPro" id="IPR036034">
    <property type="entry name" value="PDZ_sf"/>
</dbReference>
<evidence type="ECO:0000256" key="2">
    <source>
        <dbReference type="ARBA" id="ARBA00004141"/>
    </source>
</evidence>
<dbReference type="PANTHER" id="PTHR42837">
    <property type="entry name" value="REGULATOR OF SIGMA-E PROTEASE RSEP"/>
    <property type="match status" value="1"/>
</dbReference>
<feature type="transmembrane region" description="Helical" evidence="11">
    <location>
        <begin position="89"/>
        <end position="111"/>
    </location>
</feature>
<feature type="transmembrane region" description="Helical" evidence="11">
    <location>
        <begin position="329"/>
        <end position="347"/>
    </location>
</feature>
<dbReference type="PROSITE" id="PS50106">
    <property type="entry name" value="PDZ"/>
    <property type="match status" value="1"/>
</dbReference>
<name>A0A0P6Y631_9CHLR</name>
<evidence type="ECO:0000256" key="5">
    <source>
        <dbReference type="ARBA" id="ARBA00022692"/>
    </source>
</evidence>